<gene>
    <name evidence="1" type="ORF">SPARVUS_LOCUS1970814</name>
</gene>
<comment type="caution">
    <text evidence="1">The sequence shown here is derived from an EMBL/GenBank/DDBJ whole genome shotgun (WGS) entry which is preliminary data.</text>
</comment>
<sequence length="65" mass="7344">MAVQIQVSRCSRVRQAGSGSDEQIKYKGAGKRIVRDKPGSVQAEFFLSQVRSGYRQQNQVWSAER</sequence>
<dbReference type="Proteomes" id="UP001162483">
    <property type="component" value="Unassembled WGS sequence"/>
</dbReference>
<organism evidence="1 2">
    <name type="scientific">Staurois parvus</name>
    <dbReference type="NCBI Taxonomy" id="386267"/>
    <lineage>
        <taxon>Eukaryota</taxon>
        <taxon>Metazoa</taxon>
        <taxon>Chordata</taxon>
        <taxon>Craniata</taxon>
        <taxon>Vertebrata</taxon>
        <taxon>Euteleostomi</taxon>
        <taxon>Amphibia</taxon>
        <taxon>Batrachia</taxon>
        <taxon>Anura</taxon>
        <taxon>Neobatrachia</taxon>
        <taxon>Ranoidea</taxon>
        <taxon>Ranidae</taxon>
        <taxon>Staurois</taxon>
    </lineage>
</organism>
<feature type="non-terminal residue" evidence="1">
    <location>
        <position position="65"/>
    </location>
</feature>
<dbReference type="EMBL" id="CATNWA010001988">
    <property type="protein sequence ID" value="CAI9541666.1"/>
    <property type="molecule type" value="Genomic_DNA"/>
</dbReference>
<evidence type="ECO:0000313" key="2">
    <source>
        <dbReference type="Proteomes" id="UP001162483"/>
    </source>
</evidence>
<evidence type="ECO:0000313" key="1">
    <source>
        <dbReference type="EMBL" id="CAI9541666.1"/>
    </source>
</evidence>
<reference evidence="1" key="1">
    <citation type="submission" date="2023-05" db="EMBL/GenBank/DDBJ databases">
        <authorList>
            <person name="Stuckert A."/>
        </authorList>
    </citation>
    <scope>NUCLEOTIDE SEQUENCE</scope>
</reference>
<keyword evidence="2" id="KW-1185">Reference proteome</keyword>
<proteinExistence type="predicted"/>
<name>A0ABN9B044_9NEOB</name>
<accession>A0ABN9B044</accession>
<protein>
    <submittedName>
        <fullName evidence="1">Uncharacterized protein</fullName>
    </submittedName>
</protein>